<proteinExistence type="predicted"/>
<name>A0A0B0PWE7_GOSAR</name>
<accession>A0A0B0PWE7</accession>
<reference evidence="3" key="1">
    <citation type="submission" date="2014-09" db="EMBL/GenBank/DDBJ databases">
        <authorList>
            <person name="Mudge J."/>
            <person name="Ramaraj T."/>
            <person name="Lindquist I.E."/>
            <person name="Bharti A.K."/>
            <person name="Sundararajan A."/>
            <person name="Cameron C.T."/>
            <person name="Woodward J.E."/>
            <person name="May G.D."/>
            <person name="Brubaker C."/>
            <person name="Broadhvest J."/>
            <person name="Wilkins T.A."/>
        </authorList>
    </citation>
    <scope>NUCLEOTIDE SEQUENCE</scope>
    <source>
        <strain evidence="3">cv. AKA8401</strain>
    </source>
</reference>
<dbReference type="EMBL" id="KN442222">
    <property type="protein sequence ID" value="KHG27741.1"/>
    <property type="molecule type" value="Genomic_DNA"/>
</dbReference>
<protein>
    <submittedName>
        <fullName evidence="2">Uncharacterized protein</fullName>
    </submittedName>
</protein>
<gene>
    <name evidence="2" type="ORF">F383_11186</name>
</gene>
<evidence type="ECO:0000313" key="2">
    <source>
        <dbReference type="EMBL" id="KHG27741.1"/>
    </source>
</evidence>
<dbReference type="AlphaFoldDB" id="A0A0B0PWE7"/>
<dbReference type="Proteomes" id="UP000032142">
    <property type="component" value="Unassembled WGS sequence"/>
</dbReference>
<feature type="region of interest" description="Disordered" evidence="1">
    <location>
        <begin position="1"/>
        <end position="31"/>
    </location>
</feature>
<evidence type="ECO:0000313" key="3">
    <source>
        <dbReference type="Proteomes" id="UP000032142"/>
    </source>
</evidence>
<evidence type="ECO:0000256" key="1">
    <source>
        <dbReference type="SAM" id="MobiDB-lite"/>
    </source>
</evidence>
<organism evidence="2 3">
    <name type="scientific">Gossypium arboreum</name>
    <name type="common">Tree cotton</name>
    <name type="synonym">Gossypium nanking</name>
    <dbReference type="NCBI Taxonomy" id="29729"/>
    <lineage>
        <taxon>Eukaryota</taxon>
        <taxon>Viridiplantae</taxon>
        <taxon>Streptophyta</taxon>
        <taxon>Embryophyta</taxon>
        <taxon>Tracheophyta</taxon>
        <taxon>Spermatophyta</taxon>
        <taxon>Magnoliopsida</taxon>
        <taxon>eudicotyledons</taxon>
        <taxon>Gunneridae</taxon>
        <taxon>Pentapetalae</taxon>
        <taxon>rosids</taxon>
        <taxon>malvids</taxon>
        <taxon>Malvales</taxon>
        <taxon>Malvaceae</taxon>
        <taxon>Malvoideae</taxon>
        <taxon>Gossypium</taxon>
    </lineage>
</organism>
<sequence length="31" mass="3300">MQFAPADAATSIVEGPNPPSTCKTKPDKLQR</sequence>
<keyword evidence="3" id="KW-1185">Reference proteome</keyword>